<evidence type="ECO:0000313" key="2">
    <source>
        <dbReference type="EMBL" id="KFD60297.1"/>
    </source>
</evidence>
<feature type="non-terminal residue" evidence="1">
    <location>
        <position position="1"/>
    </location>
</feature>
<protein>
    <submittedName>
        <fullName evidence="1">Uncharacterized protein</fullName>
    </submittedName>
</protein>
<evidence type="ECO:0000313" key="1">
    <source>
        <dbReference type="EMBL" id="KFD47306.1"/>
    </source>
</evidence>
<evidence type="ECO:0000313" key="3">
    <source>
        <dbReference type="Proteomes" id="UP000030764"/>
    </source>
</evidence>
<reference evidence="1 3" key="1">
    <citation type="journal article" date="2014" name="Nat. Genet.">
        <title>Genome and transcriptome of the porcine whipworm Trichuris suis.</title>
        <authorList>
            <person name="Jex A.R."/>
            <person name="Nejsum P."/>
            <person name="Schwarz E.M."/>
            <person name="Hu L."/>
            <person name="Young N.D."/>
            <person name="Hall R.S."/>
            <person name="Korhonen P.K."/>
            <person name="Liao S."/>
            <person name="Thamsborg S."/>
            <person name="Xia J."/>
            <person name="Xu P."/>
            <person name="Wang S."/>
            <person name="Scheerlinck J.P."/>
            <person name="Hofmann A."/>
            <person name="Sternberg P.W."/>
            <person name="Wang J."/>
            <person name="Gasser R.B."/>
        </authorList>
    </citation>
    <scope>NUCLEOTIDE SEQUENCE [LARGE SCALE GENOMIC DNA]</scope>
    <source>
        <strain evidence="2">DCEP-RM93F</strain>
        <strain evidence="1">DCEP-RM93M</strain>
    </source>
</reference>
<name>A0A085LQR0_9BILA</name>
<dbReference type="Proteomes" id="UP000030758">
    <property type="component" value="Unassembled WGS sequence"/>
</dbReference>
<dbReference type="AlphaFoldDB" id="A0A085LQR0"/>
<proteinExistence type="predicted"/>
<sequence length="61" mass="6522">GKDVSSSRGSGNGSFRLALLLADTRVGNETPYLPNATACFRRCLVSQLLHLCTAASSRRLL</sequence>
<dbReference type="Proteomes" id="UP000030764">
    <property type="component" value="Unassembled WGS sequence"/>
</dbReference>
<dbReference type="EMBL" id="KL367677">
    <property type="protein sequence ID" value="KFD60297.1"/>
    <property type="molecule type" value="Genomic_DNA"/>
</dbReference>
<dbReference type="EMBL" id="KL363332">
    <property type="protein sequence ID" value="KFD47306.1"/>
    <property type="molecule type" value="Genomic_DNA"/>
</dbReference>
<keyword evidence="3" id="KW-1185">Reference proteome</keyword>
<gene>
    <name evidence="1" type="ORF">M513_11816</name>
    <name evidence="2" type="ORF">M514_11816</name>
</gene>
<feature type="non-terminal residue" evidence="1">
    <location>
        <position position="61"/>
    </location>
</feature>
<accession>A0A085LQR0</accession>
<organism evidence="1 3">
    <name type="scientific">Trichuris suis</name>
    <name type="common">pig whipworm</name>
    <dbReference type="NCBI Taxonomy" id="68888"/>
    <lineage>
        <taxon>Eukaryota</taxon>
        <taxon>Metazoa</taxon>
        <taxon>Ecdysozoa</taxon>
        <taxon>Nematoda</taxon>
        <taxon>Enoplea</taxon>
        <taxon>Dorylaimia</taxon>
        <taxon>Trichinellida</taxon>
        <taxon>Trichuridae</taxon>
        <taxon>Trichuris</taxon>
    </lineage>
</organism>